<dbReference type="InterPro" id="IPR059179">
    <property type="entry name" value="MLKL-like_MCAfunc"/>
</dbReference>
<organism evidence="1 2">
    <name type="scientific">Grifola frondosa</name>
    <name type="common">Maitake</name>
    <name type="synonym">Polyporus frondosus</name>
    <dbReference type="NCBI Taxonomy" id="5627"/>
    <lineage>
        <taxon>Eukaryota</taxon>
        <taxon>Fungi</taxon>
        <taxon>Dikarya</taxon>
        <taxon>Basidiomycota</taxon>
        <taxon>Agaricomycotina</taxon>
        <taxon>Agaricomycetes</taxon>
        <taxon>Polyporales</taxon>
        <taxon>Grifolaceae</taxon>
        <taxon>Grifola</taxon>
    </lineage>
</organism>
<comment type="caution">
    <text evidence="1">The sequence shown here is derived from an EMBL/GenBank/DDBJ whole genome shotgun (WGS) entry which is preliminary data.</text>
</comment>
<protein>
    <submittedName>
        <fullName evidence="1">Uncharacterized protein</fullName>
    </submittedName>
</protein>
<evidence type="ECO:0000313" key="2">
    <source>
        <dbReference type="Proteomes" id="UP000092993"/>
    </source>
</evidence>
<sequence length="242" mass="27305">MYIGYVSCSHEQNSTLAAAAPSHCLDLLVHPFDRPGDTTFDGDAVAKGYVARKRIRRNIDRRNSLLSSTVATHGMFKSAVSAVPFLSCVVSSVLSLVKAIEKANDDRDRYIRLADLSRHLEENISADPDAVDGRLRINLVAIQSTVTHTRHDIEKRAHKSLFKRIIHHASLSQALDVHLETSEFDWRSFDFDHHQRKYDSSVRVRDQPNVHHPYVAQPLGCSHLSISEKIYVMERAILEGNT</sequence>
<dbReference type="Proteomes" id="UP000092993">
    <property type="component" value="Unassembled WGS sequence"/>
</dbReference>
<dbReference type="OrthoDB" id="2795723at2759"/>
<reference evidence="1 2" key="1">
    <citation type="submission" date="2016-03" db="EMBL/GenBank/DDBJ databases">
        <title>Whole genome sequencing of Grifola frondosa 9006-11.</title>
        <authorList>
            <person name="Min B."/>
            <person name="Park H."/>
            <person name="Kim J.-G."/>
            <person name="Cho H."/>
            <person name="Oh Y.-L."/>
            <person name="Kong W.-S."/>
            <person name="Choi I.-G."/>
        </authorList>
    </citation>
    <scope>NUCLEOTIDE SEQUENCE [LARGE SCALE GENOMIC DNA]</scope>
    <source>
        <strain evidence="1 2">9006-11</strain>
    </source>
</reference>
<dbReference type="AlphaFoldDB" id="A0A1C7LP65"/>
<accession>A0A1C7LP65</accession>
<dbReference type="EMBL" id="LUGG01000032">
    <property type="protein sequence ID" value="OBZ66318.1"/>
    <property type="molecule type" value="Genomic_DNA"/>
</dbReference>
<dbReference type="CDD" id="cd21037">
    <property type="entry name" value="MLKL_NTD"/>
    <property type="match status" value="1"/>
</dbReference>
<dbReference type="STRING" id="5627.A0A1C7LP65"/>
<gene>
    <name evidence="1" type="ORF">A0H81_13853</name>
</gene>
<proteinExistence type="predicted"/>
<dbReference type="OMA" id="NDIRCFK"/>
<keyword evidence="2" id="KW-1185">Reference proteome</keyword>
<evidence type="ECO:0000313" key="1">
    <source>
        <dbReference type="EMBL" id="OBZ66318.1"/>
    </source>
</evidence>
<name>A0A1C7LP65_GRIFR</name>